<feature type="signal peptide" evidence="1">
    <location>
        <begin position="1"/>
        <end position="18"/>
    </location>
</feature>
<feature type="chain" id="PRO_5036428497" evidence="1">
    <location>
        <begin position="19"/>
        <end position="234"/>
    </location>
</feature>
<dbReference type="AlphaFoldDB" id="A0A8D8Q9A5"/>
<sequence length="234" mass="26530">MIIVTELLLLMIAAYSSSSDDIIQCDKNRSSLNNCLSKLPDMLHQTELQGIPSSKKDVDVACSSFKTGMKCFDDYSRHCLAVSEQKKLEDYIVGARYTFRFLCDDPAFQAQYLKYTTCFKGITRDWDHCANTFLRLVKEEMSRTENITASSRLIELCCAKHGFLKCIYVASRLKCHKEEAIFIQRIADTLSSTRVYLPHCEQVGTDICSHAPYVTSSVAITLVFSVVTALRRSR</sequence>
<reference evidence="2" key="1">
    <citation type="submission" date="2021-05" db="EMBL/GenBank/DDBJ databases">
        <authorList>
            <person name="Alioto T."/>
            <person name="Alioto T."/>
            <person name="Gomez Garrido J."/>
        </authorList>
    </citation>
    <scope>NUCLEOTIDE SEQUENCE</scope>
</reference>
<organism evidence="2">
    <name type="scientific">Cacopsylla melanoneura</name>
    <dbReference type="NCBI Taxonomy" id="428564"/>
    <lineage>
        <taxon>Eukaryota</taxon>
        <taxon>Metazoa</taxon>
        <taxon>Ecdysozoa</taxon>
        <taxon>Arthropoda</taxon>
        <taxon>Hexapoda</taxon>
        <taxon>Insecta</taxon>
        <taxon>Pterygota</taxon>
        <taxon>Neoptera</taxon>
        <taxon>Paraneoptera</taxon>
        <taxon>Hemiptera</taxon>
        <taxon>Sternorrhyncha</taxon>
        <taxon>Psylloidea</taxon>
        <taxon>Psyllidae</taxon>
        <taxon>Psyllinae</taxon>
        <taxon>Cacopsylla</taxon>
    </lineage>
</organism>
<protein>
    <submittedName>
        <fullName evidence="2">Uncharacterized protein</fullName>
    </submittedName>
</protein>
<evidence type="ECO:0000256" key="1">
    <source>
        <dbReference type="SAM" id="SignalP"/>
    </source>
</evidence>
<dbReference type="PANTHER" id="PTHR33964">
    <property type="entry name" value="RE45066P-RELATED"/>
    <property type="match status" value="1"/>
</dbReference>
<evidence type="ECO:0000313" key="2">
    <source>
        <dbReference type="EMBL" id="CAG6627505.1"/>
    </source>
</evidence>
<dbReference type="EMBL" id="HBUF01065547">
    <property type="protein sequence ID" value="CAG6627507.1"/>
    <property type="molecule type" value="Transcribed_RNA"/>
</dbReference>
<proteinExistence type="predicted"/>
<name>A0A8D8Q9A5_9HEMI</name>
<dbReference type="PANTHER" id="PTHR33964:SF2">
    <property type="entry name" value="IP09356P"/>
    <property type="match status" value="1"/>
</dbReference>
<dbReference type="EMBL" id="HBUF01065545">
    <property type="protein sequence ID" value="CAG6627505.1"/>
    <property type="molecule type" value="Transcribed_RNA"/>
</dbReference>
<accession>A0A8D8Q9A5</accession>
<keyword evidence="1" id="KW-0732">Signal</keyword>